<keyword evidence="11" id="KW-1185">Reference proteome</keyword>
<comment type="function">
    <text evidence="1">May be involved in a process influencing telomere capping.</text>
</comment>
<comment type="similarity">
    <text evidence="4">Belongs to the RTC4 family.</text>
</comment>
<dbReference type="PANTHER" id="PTHR41391:SF1">
    <property type="entry name" value="RESTRICTION OF TELOMERE CAPPING PROTEIN 4"/>
    <property type="match status" value="1"/>
</dbReference>
<evidence type="ECO:0000256" key="2">
    <source>
        <dbReference type="ARBA" id="ARBA00004123"/>
    </source>
</evidence>
<dbReference type="InterPro" id="IPR028094">
    <property type="entry name" value="RTC4_C"/>
</dbReference>
<reference evidence="10" key="1">
    <citation type="submission" date="2022-07" db="EMBL/GenBank/DDBJ databases">
        <title>Draft genome sequence of Zalerion maritima ATCC 34329, a (micro)plastics degrading marine fungus.</title>
        <authorList>
            <person name="Paco A."/>
            <person name="Goncalves M.F.M."/>
            <person name="Rocha-Santos T.A.P."/>
            <person name="Alves A."/>
        </authorList>
    </citation>
    <scope>NUCLEOTIDE SEQUENCE</scope>
    <source>
        <strain evidence="10">ATCC 34329</strain>
    </source>
</reference>
<dbReference type="GO" id="GO:0005634">
    <property type="term" value="C:nucleus"/>
    <property type="evidence" value="ECO:0007669"/>
    <property type="project" value="UniProtKB-SubCell"/>
</dbReference>
<comment type="caution">
    <text evidence="10">The sequence shown here is derived from an EMBL/GenBank/DDBJ whole genome shotgun (WGS) entry which is preliminary data.</text>
</comment>
<name>A0AAD5WPG7_9PEZI</name>
<evidence type="ECO:0000256" key="4">
    <source>
        <dbReference type="ARBA" id="ARBA00009461"/>
    </source>
</evidence>
<organism evidence="10 11">
    <name type="scientific">Zalerion maritima</name>
    <dbReference type="NCBI Taxonomy" id="339359"/>
    <lineage>
        <taxon>Eukaryota</taxon>
        <taxon>Fungi</taxon>
        <taxon>Dikarya</taxon>
        <taxon>Ascomycota</taxon>
        <taxon>Pezizomycotina</taxon>
        <taxon>Sordariomycetes</taxon>
        <taxon>Lulworthiomycetidae</taxon>
        <taxon>Lulworthiales</taxon>
        <taxon>Lulworthiaceae</taxon>
        <taxon>Zalerion</taxon>
    </lineage>
</organism>
<sequence>MCASKVHERSNGVSIGKDPDPCMADEYVPDIGGSLQLLLVTYSDQAERIMHVDWRALDSRLRRHDEVLRSLFYNSGRERTLRQASKLGGMIRRSAVVNKLVSVRGNMAFLDSVVVPEFAVRLVMEDLAVDQVEARRILEDSREVGELLNEDHDDCGRGPQTAEHLFYQCKDPRSKPLRDMGLNTKEQVWEAFGNPKLVKKLAQGLIPSGWLQENRLADKLHFEETLEAARVGVAKRPPRERHKKRRACRPLAP</sequence>
<evidence type="ECO:0000256" key="5">
    <source>
        <dbReference type="ARBA" id="ARBA00015162"/>
    </source>
</evidence>
<protein>
    <recommendedName>
        <fullName evidence="5">Restriction of telomere capping protein 4</fullName>
    </recommendedName>
</protein>
<dbReference type="AlphaFoldDB" id="A0AAD5WPG7"/>
<feature type="region of interest" description="Disordered" evidence="8">
    <location>
        <begin position="234"/>
        <end position="253"/>
    </location>
</feature>
<evidence type="ECO:0000256" key="7">
    <source>
        <dbReference type="ARBA" id="ARBA00023242"/>
    </source>
</evidence>
<evidence type="ECO:0000259" key="9">
    <source>
        <dbReference type="SMART" id="SM01312"/>
    </source>
</evidence>
<evidence type="ECO:0000256" key="6">
    <source>
        <dbReference type="ARBA" id="ARBA00022490"/>
    </source>
</evidence>
<dbReference type="SMART" id="SM01312">
    <property type="entry name" value="RTC4"/>
    <property type="match status" value="1"/>
</dbReference>
<dbReference type="GO" id="GO:0005737">
    <property type="term" value="C:cytoplasm"/>
    <property type="evidence" value="ECO:0007669"/>
    <property type="project" value="UniProtKB-SubCell"/>
</dbReference>
<proteinExistence type="inferred from homology"/>
<keyword evidence="7" id="KW-0539">Nucleus</keyword>
<comment type="subcellular location">
    <subcellularLocation>
        <location evidence="3">Cytoplasm</location>
    </subcellularLocation>
    <subcellularLocation>
        <location evidence="2">Nucleus</location>
    </subcellularLocation>
</comment>
<keyword evidence="6" id="KW-0963">Cytoplasm</keyword>
<gene>
    <name evidence="10" type="ORF">MKZ38_006992</name>
</gene>
<dbReference type="EMBL" id="JAKWBI020000435">
    <property type="protein sequence ID" value="KAJ2895015.1"/>
    <property type="molecule type" value="Genomic_DNA"/>
</dbReference>
<dbReference type="Proteomes" id="UP001201980">
    <property type="component" value="Unassembled WGS sequence"/>
</dbReference>
<evidence type="ECO:0000256" key="1">
    <source>
        <dbReference type="ARBA" id="ARBA00002738"/>
    </source>
</evidence>
<evidence type="ECO:0000313" key="10">
    <source>
        <dbReference type="EMBL" id="KAJ2895015.1"/>
    </source>
</evidence>
<evidence type="ECO:0000313" key="11">
    <source>
        <dbReference type="Proteomes" id="UP001201980"/>
    </source>
</evidence>
<feature type="domain" description="Restriction of telomere capping protein 4 C-terminal" evidence="9">
    <location>
        <begin position="67"/>
        <end position="151"/>
    </location>
</feature>
<dbReference type="PANTHER" id="PTHR41391">
    <property type="entry name" value="RESTRICTION OF TELOMERE CAPPING PROTEIN 4"/>
    <property type="match status" value="1"/>
</dbReference>
<evidence type="ECO:0000256" key="3">
    <source>
        <dbReference type="ARBA" id="ARBA00004496"/>
    </source>
</evidence>
<dbReference type="InterPro" id="IPR039024">
    <property type="entry name" value="RTC4"/>
</dbReference>
<evidence type="ECO:0000256" key="8">
    <source>
        <dbReference type="SAM" id="MobiDB-lite"/>
    </source>
</evidence>
<accession>A0AAD5WPG7</accession>
<feature type="compositionally biased region" description="Basic residues" evidence="8">
    <location>
        <begin position="236"/>
        <end position="253"/>
    </location>
</feature>
<dbReference type="Pfam" id="PF14474">
    <property type="entry name" value="RTC4"/>
    <property type="match status" value="1"/>
</dbReference>